<dbReference type="PANTHER" id="PTHR11306:SF0">
    <property type="entry name" value="PHOSPHATIDYLGLYCEROL_PHOSPHATIDYLINOSITOL TRANSFER PROTEIN"/>
    <property type="match status" value="1"/>
</dbReference>
<dbReference type="SUPFAM" id="SSF54695">
    <property type="entry name" value="POZ domain"/>
    <property type="match status" value="1"/>
</dbReference>
<dbReference type="InterPro" id="IPR014756">
    <property type="entry name" value="Ig_E-set"/>
</dbReference>
<dbReference type="OrthoDB" id="2370221at2759"/>
<comment type="subunit">
    <text evidence="3">Monomer.</text>
</comment>
<evidence type="ECO:0000256" key="3">
    <source>
        <dbReference type="ARBA" id="ARBA00011245"/>
    </source>
</evidence>
<dbReference type="InterPro" id="IPR039670">
    <property type="entry name" value="NPC2-like"/>
</dbReference>
<evidence type="ECO:0000256" key="2">
    <source>
        <dbReference type="ARBA" id="ARBA00006370"/>
    </source>
</evidence>
<keyword evidence="7" id="KW-0445">Lipid transport</keyword>
<keyword evidence="10" id="KW-1185">Reference proteome</keyword>
<dbReference type="Gene3D" id="2.70.220.10">
    <property type="entry name" value="Ganglioside GM2 activator"/>
    <property type="match status" value="1"/>
</dbReference>
<protein>
    <recommendedName>
        <fullName evidence="4">Phosphatidylglycerol/phosphatidylinositol transfer protein</fullName>
    </recommendedName>
</protein>
<dbReference type="GO" id="GO:0015918">
    <property type="term" value="P:sterol transport"/>
    <property type="evidence" value="ECO:0007669"/>
    <property type="project" value="InterPro"/>
</dbReference>
<sequence>MTQSELYKVILRGETFSLDRSQVEFDSPNYFTSCFLGSFSESHRQEIQLSRDPALFSMIVTYLSGYTILPLKPASGMSEEATLENLLRDALFYGLDDLVKMLEEYRAGDKQPRSAEEKVVKSYVMILWPHGMCNRRGQFAIRLSESQAQAQCSAHPISPNSVSMLQSPGAAIVKQALKEQKIVAHSWSWAAFWTTLKPTNYNAPGTRIENEYYAVPVYNAFLFTCTPFPALVADQVSQSGAAIEHVPAPNNCPYLGASVVLPPTTIMLPRAPFALLATALVAQVAALPSFRSMMNQFRFSGGEAHTTSSWSYTDCGLPTDAVEVKSIKISPDPPQIGKDLTVTAQGVDGAYADVTVKLGRVKLLHKEFDICEEARNNNVTIQCPVEPGEYEIVQTVQLPKETPRAKFTVDVEGYTSEEAWEPDLVCLKLQVDFIKRPWLSL</sequence>
<dbReference type="Proteomes" id="UP000383932">
    <property type="component" value="Unassembled WGS sequence"/>
</dbReference>
<dbReference type="InterPro" id="IPR036846">
    <property type="entry name" value="GM2-AP_sf"/>
</dbReference>
<organism evidence="9 10">
    <name type="scientific">Ceratobasidium theobromae</name>
    <dbReference type="NCBI Taxonomy" id="1582974"/>
    <lineage>
        <taxon>Eukaryota</taxon>
        <taxon>Fungi</taxon>
        <taxon>Dikarya</taxon>
        <taxon>Basidiomycota</taxon>
        <taxon>Agaricomycotina</taxon>
        <taxon>Agaricomycetes</taxon>
        <taxon>Cantharellales</taxon>
        <taxon>Ceratobasidiaceae</taxon>
        <taxon>Ceratobasidium</taxon>
    </lineage>
</organism>
<dbReference type="PANTHER" id="PTHR11306">
    <property type="entry name" value="NIEMANN PICK TYPE C2 PROTEIN NPC2-RELATED"/>
    <property type="match status" value="1"/>
</dbReference>
<comment type="function">
    <text evidence="1">Catalyzes the intermembrane transfer of phosphatidylglycerol and phosphatidylinositol.</text>
</comment>
<dbReference type="GO" id="GO:0032934">
    <property type="term" value="F:sterol binding"/>
    <property type="evidence" value="ECO:0007669"/>
    <property type="project" value="InterPro"/>
</dbReference>
<dbReference type="Pfam" id="PF02221">
    <property type="entry name" value="E1_DerP2_DerF2"/>
    <property type="match status" value="1"/>
</dbReference>
<comment type="similarity">
    <text evidence="2">Belongs to the NPC2 family.</text>
</comment>
<evidence type="ECO:0000256" key="6">
    <source>
        <dbReference type="ARBA" id="ARBA00022729"/>
    </source>
</evidence>
<dbReference type="Gene3D" id="3.30.710.10">
    <property type="entry name" value="Potassium Channel Kv1.1, Chain A"/>
    <property type="match status" value="1"/>
</dbReference>
<evidence type="ECO:0000259" key="8">
    <source>
        <dbReference type="SMART" id="SM00737"/>
    </source>
</evidence>
<comment type="caution">
    <text evidence="9">The sequence shown here is derived from an EMBL/GenBank/DDBJ whole genome shotgun (WGS) entry which is preliminary data.</text>
</comment>
<gene>
    <name evidence="9" type="ORF">CTheo_3916</name>
</gene>
<keyword evidence="6" id="KW-0732">Signal</keyword>
<dbReference type="SMART" id="SM00737">
    <property type="entry name" value="ML"/>
    <property type="match status" value="1"/>
</dbReference>
<dbReference type="AlphaFoldDB" id="A0A5N5QLJ8"/>
<dbReference type="InterPro" id="IPR011333">
    <property type="entry name" value="SKP1/BTB/POZ_sf"/>
</dbReference>
<reference evidence="9 10" key="1">
    <citation type="journal article" date="2019" name="Fungal Biol. Biotechnol.">
        <title>Draft genome sequence of fastidious pathogen Ceratobasidium theobromae, which causes vascular-streak dieback in Theobroma cacao.</title>
        <authorList>
            <person name="Ali S.S."/>
            <person name="Asman A."/>
            <person name="Shao J."/>
            <person name="Firmansyah A.P."/>
            <person name="Susilo A.W."/>
            <person name="Rosmana A."/>
            <person name="McMahon P."/>
            <person name="Junaid M."/>
            <person name="Guest D."/>
            <person name="Kheng T.Y."/>
            <person name="Meinhardt L.W."/>
            <person name="Bailey B.A."/>
        </authorList>
    </citation>
    <scope>NUCLEOTIDE SEQUENCE [LARGE SCALE GENOMIC DNA]</scope>
    <source>
        <strain evidence="9 10">CT2</strain>
    </source>
</reference>
<dbReference type="SUPFAM" id="SSF81296">
    <property type="entry name" value="E set domains"/>
    <property type="match status" value="1"/>
</dbReference>
<evidence type="ECO:0000313" key="10">
    <source>
        <dbReference type="Proteomes" id="UP000383932"/>
    </source>
</evidence>
<evidence type="ECO:0000256" key="7">
    <source>
        <dbReference type="ARBA" id="ARBA00023055"/>
    </source>
</evidence>
<accession>A0A5N5QLJ8</accession>
<evidence type="ECO:0000256" key="4">
    <source>
        <dbReference type="ARBA" id="ARBA00016056"/>
    </source>
</evidence>
<keyword evidence="5" id="KW-0813">Transport</keyword>
<dbReference type="EMBL" id="SSOP01000058">
    <property type="protein sequence ID" value="KAB5592652.1"/>
    <property type="molecule type" value="Genomic_DNA"/>
</dbReference>
<name>A0A5N5QLJ8_9AGAM</name>
<dbReference type="InterPro" id="IPR003172">
    <property type="entry name" value="ML_dom"/>
</dbReference>
<evidence type="ECO:0000256" key="1">
    <source>
        <dbReference type="ARBA" id="ARBA00002053"/>
    </source>
</evidence>
<evidence type="ECO:0000256" key="5">
    <source>
        <dbReference type="ARBA" id="ARBA00022448"/>
    </source>
</evidence>
<feature type="domain" description="MD-2-related lipid-recognition" evidence="8">
    <location>
        <begin position="312"/>
        <end position="431"/>
    </location>
</feature>
<evidence type="ECO:0000313" key="9">
    <source>
        <dbReference type="EMBL" id="KAB5592652.1"/>
    </source>
</evidence>
<proteinExistence type="inferred from homology"/>